<dbReference type="RefSeq" id="WP_135200256.1">
    <property type="nucleotide sequence ID" value="NZ_SPVG01000035.1"/>
</dbReference>
<comment type="caution">
    <text evidence="1">The sequence shown here is derived from an EMBL/GenBank/DDBJ whole genome shotgun (WGS) entry which is preliminary data.</text>
</comment>
<name>A0A4Y9SRV4_9BURK</name>
<reference evidence="1 2" key="1">
    <citation type="submission" date="2019-03" db="EMBL/GenBank/DDBJ databases">
        <title>Draft Genome Sequence of Duganella callidus sp. nov., a Novel Duganella Species Isolated from Cultivated Soil.</title>
        <authorList>
            <person name="Raths R."/>
            <person name="Peta V."/>
            <person name="Bucking H."/>
        </authorList>
    </citation>
    <scope>NUCLEOTIDE SEQUENCE [LARGE SCALE GENOMIC DNA]</scope>
    <source>
        <strain evidence="1 2">DN04</strain>
    </source>
</reference>
<evidence type="ECO:0000313" key="2">
    <source>
        <dbReference type="Proteomes" id="UP000297729"/>
    </source>
</evidence>
<dbReference type="EMBL" id="SPVG01000035">
    <property type="protein sequence ID" value="TFW29430.1"/>
    <property type="molecule type" value="Genomic_DNA"/>
</dbReference>
<organism evidence="1 2">
    <name type="scientific">Duganella callida</name>
    <dbReference type="NCBI Taxonomy" id="2561932"/>
    <lineage>
        <taxon>Bacteria</taxon>
        <taxon>Pseudomonadati</taxon>
        <taxon>Pseudomonadota</taxon>
        <taxon>Betaproteobacteria</taxon>
        <taxon>Burkholderiales</taxon>
        <taxon>Oxalobacteraceae</taxon>
        <taxon>Telluria group</taxon>
        <taxon>Duganella</taxon>
    </lineage>
</organism>
<dbReference type="OrthoDB" id="101857at2"/>
<evidence type="ECO:0000313" key="1">
    <source>
        <dbReference type="EMBL" id="TFW29430.1"/>
    </source>
</evidence>
<gene>
    <name evidence="1" type="ORF">E4L98_03865</name>
</gene>
<protein>
    <submittedName>
        <fullName evidence="1">Uncharacterized protein</fullName>
    </submittedName>
</protein>
<proteinExistence type="predicted"/>
<dbReference type="AlphaFoldDB" id="A0A4Y9SRV4"/>
<dbReference type="Proteomes" id="UP000297729">
    <property type="component" value="Unassembled WGS sequence"/>
</dbReference>
<keyword evidence="2" id="KW-1185">Reference proteome</keyword>
<accession>A0A4Y9SRV4</accession>
<sequence length="253" mass="28433">MTTPLFFCITHKEPEWPLPDFLTIVGSGGYVPPQGLAMSQLAPDLAFQNEHLGEFAAMFGLRRLLADAPQDRLFGICHYRRFALTQPLGEMRGFNSYAHPSLLARARPEHFFGDSTRIIVPSKVTFAGSVLRQYAAVAEARDILMYFGCAVDAGVVDQNDVADFLSQNAFMPACTAAYIPVGWFCDMIDRVEAATKQFMNTVHIEREGNQKRNAGFAAERFYSMLLQQHLDQYGWDRVIMTPMTMLMEDGARN</sequence>